<dbReference type="Proteomes" id="UP001186974">
    <property type="component" value="Unassembled WGS sequence"/>
</dbReference>
<keyword evidence="2" id="KW-1185">Reference proteome</keyword>
<comment type="caution">
    <text evidence="1">The sequence shown here is derived from an EMBL/GenBank/DDBJ whole genome shotgun (WGS) entry which is preliminary data.</text>
</comment>
<dbReference type="EMBL" id="JAWDJW010006403">
    <property type="protein sequence ID" value="KAK3064894.1"/>
    <property type="molecule type" value="Genomic_DNA"/>
</dbReference>
<gene>
    <name evidence="1" type="ORF">LTS18_002907</name>
</gene>
<proteinExistence type="predicted"/>
<evidence type="ECO:0000313" key="1">
    <source>
        <dbReference type="EMBL" id="KAK3064894.1"/>
    </source>
</evidence>
<organism evidence="1 2">
    <name type="scientific">Coniosporium uncinatum</name>
    <dbReference type="NCBI Taxonomy" id="93489"/>
    <lineage>
        <taxon>Eukaryota</taxon>
        <taxon>Fungi</taxon>
        <taxon>Dikarya</taxon>
        <taxon>Ascomycota</taxon>
        <taxon>Pezizomycotina</taxon>
        <taxon>Dothideomycetes</taxon>
        <taxon>Dothideomycetes incertae sedis</taxon>
        <taxon>Coniosporium</taxon>
    </lineage>
</organism>
<sequence>MATSTALVSAAPTTPATQTETTKAPVDLPPSAGTWRHPRLNEITRRQNASTFSDQNFLKIIYNAIALFSSFAIPTVIMTAIQSVGLPLPNYSPYPEYALNAVRLVLLLNILSSVRPLAKPKDEIEDIPLTPSQRALLGLPPSSAPATPGSQYITPPRFSRSATPRSSASGGSPATGSPLAGRGQSPSGSPLLQKTLRGSGNRERSRSDLRRLSYGSPGQSPLGLTMGLGNSTLELIGRESSRSPTPGTPTPATGNGRGASVGLNNKWLYERGKGNAGSFRERGSPGRSLYS</sequence>
<evidence type="ECO:0000313" key="2">
    <source>
        <dbReference type="Proteomes" id="UP001186974"/>
    </source>
</evidence>
<accession>A0ACC3DBJ8</accession>
<name>A0ACC3DBJ8_9PEZI</name>
<protein>
    <submittedName>
        <fullName evidence="1">Uncharacterized protein</fullName>
    </submittedName>
</protein>
<reference evidence="1" key="1">
    <citation type="submission" date="2024-09" db="EMBL/GenBank/DDBJ databases">
        <title>Black Yeasts Isolated from many extreme environments.</title>
        <authorList>
            <person name="Coleine C."/>
            <person name="Stajich J.E."/>
            <person name="Selbmann L."/>
        </authorList>
    </citation>
    <scope>NUCLEOTIDE SEQUENCE</scope>
    <source>
        <strain evidence="1">CCFEE 5737</strain>
    </source>
</reference>